<name>A0ABP0NNC0_9DINO</name>
<dbReference type="EMBL" id="CAXAMN010021995">
    <property type="protein sequence ID" value="CAK9065278.1"/>
    <property type="molecule type" value="Genomic_DNA"/>
</dbReference>
<evidence type="ECO:0000313" key="2">
    <source>
        <dbReference type="Proteomes" id="UP001642484"/>
    </source>
</evidence>
<accession>A0ABP0NNC0</accession>
<proteinExistence type="predicted"/>
<reference evidence="1 2" key="1">
    <citation type="submission" date="2024-02" db="EMBL/GenBank/DDBJ databases">
        <authorList>
            <person name="Chen Y."/>
            <person name="Shah S."/>
            <person name="Dougan E. K."/>
            <person name="Thang M."/>
            <person name="Chan C."/>
        </authorList>
    </citation>
    <scope>NUCLEOTIDE SEQUENCE [LARGE SCALE GENOMIC DNA]</scope>
</reference>
<comment type="caution">
    <text evidence="1">The sequence shown here is derived from an EMBL/GenBank/DDBJ whole genome shotgun (WGS) entry which is preliminary data.</text>
</comment>
<keyword evidence="2" id="KW-1185">Reference proteome</keyword>
<protein>
    <submittedName>
        <fullName evidence="1">Uncharacterized protein</fullName>
    </submittedName>
</protein>
<dbReference type="Proteomes" id="UP001642484">
    <property type="component" value="Unassembled WGS sequence"/>
</dbReference>
<organism evidence="1 2">
    <name type="scientific">Durusdinium trenchii</name>
    <dbReference type="NCBI Taxonomy" id="1381693"/>
    <lineage>
        <taxon>Eukaryota</taxon>
        <taxon>Sar</taxon>
        <taxon>Alveolata</taxon>
        <taxon>Dinophyceae</taxon>
        <taxon>Suessiales</taxon>
        <taxon>Symbiodiniaceae</taxon>
        <taxon>Durusdinium</taxon>
    </lineage>
</organism>
<gene>
    <name evidence="1" type="ORF">CCMP2556_LOCUS32101</name>
</gene>
<sequence>MNLAPGNLPSSRTVMFNREIDVQNLKELQDLPEKRREGRAQEIRSGVNFLQRAPRFPANRRCVDLPWVILFFAHRACTHCVQCHFHRRPPKNSPQSPQSPGFWRSRVTWMDMNQCSMWMTALEGLLIHPMTRPSRQEMELHSSEMAQTGLRIFTCQSLKQSISSLQCLWQVLPVLLVA</sequence>
<evidence type="ECO:0000313" key="1">
    <source>
        <dbReference type="EMBL" id="CAK9065278.1"/>
    </source>
</evidence>